<dbReference type="RefSeq" id="WP_131327942.1">
    <property type="nucleotide sequence ID" value="NZ_FQVE01000010.1"/>
</dbReference>
<reference evidence="3" key="1">
    <citation type="submission" date="2016-11" db="EMBL/GenBank/DDBJ databases">
        <authorList>
            <person name="Varghese N."/>
            <person name="Submissions S."/>
        </authorList>
    </citation>
    <scope>NUCLEOTIDE SEQUENCE [LARGE SCALE GENOMIC DNA]</scope>
    <source>
        <strain evidence="3">YR203</strain>
    </source>
</reference>
<accession>A0A1M5PFK6</accession>
<evidence type="ECO:0008006" key="4">
    <source>
        <dbReference type="Google" id="ProtNLM"/>
    </source>
</evidence>
<evidence type="ECO:0000313" key="2">
    <source>
        <dbReference type="EMBL" id="SHH00525.1"/>
    </source>
</evidence>
<evidence type="ECO:0000313" key="3">
    <source>
        <dbReference type="Proteomes" id="UP000184108"/>
    </source>
</evidence>
<organism evidence="2 3">
    <name type="scientific">Chryseobacterium vrystaatense</name>
    <dbReference type="NCBI Taxonomy" id="307480"/>
    <lineage>
        <taxon>Bacteria</taxon>
        <taxon>Pseudomonadati</taxon>
        <taxon>Bacteroidota</taxon>
        <taxon>Flavobacteriia</taxon>
        <taxon>Flavobacteriales</taxon>
        <taxon>Weeksellaceae</taxon>
        <taxon>Chryseobacterium group</taxon>
        <taxon>Chryseobacterium</taxon>
    </lineage>
</organism>
<feature type="transmembrane region" description="Helical" evidence="1">
    <location>
        <begin position="27"/>
        <end position="47"/>
    </location>
</feature>
<keyword evidence="1" id="KW-0472">Membrane</keyword>
<gene>
    <name evidence="2" type="ORF">SAMN02787073_0072</name>
</gene>
<proteinExistence type="predicted"/>
<name>A0A1M5PFK6_9FLAO</name>
<dbReference type="Proteomes" id="UP000184108">
    <property type="component" value="Unassembled WGS sequence"/>
</dbReference>
<dbReference type="AlphaFoldDB" id="A0A1M5PFK6"/>
<keyword evidence="1" id="KW-1133">Transmembrane helix</keyword>
<evidence type="ECO:0000256" key="1">
    <source>
        <dbReference type="SAM" id="Phobius"/>
    </source>
</evidence>
<dbReference type="EMBL" id="FQVE01000010">
    <property type="protein sequence ID" value="SHH00525.1"/>
    <property type="molecule type" value="Genomic_DNA"/>
</dbReference>
<dbReference type="OrthoDB" id="1447802at2"/>
<keyword evidence="1" id="KW-0812">Transmembrane</keyword>
<protein>
    <recommendedName>
        <fullName evidence="4">VanZ like family protein</fullName>
    </recommendedName>
</protein>
<sequence length="133" mass="15547">MKKKISYGFLLGLAVWALIIFLRKKGIIIPVISNHLTDFITVPMYAYLIEYVMNRRLGYQWKPDFKFILSSVLYLSMLFEVVCPMLSDRFTGDILDVAAYFMGGVMYYLEVRLRNFFKCDSVKNIPECTILND</sequence>